<feature type="region of interest" description="Disordered" evidence="7">
    <location>
        <begin position="278"/>
        <end position="431"/>
    </location>
</feature>
<dbReference type="Gene3D" id="1.10.510.10">
    <property type="entry name" value="Transferase(Phosphotransferase) domain 1"/>
    <property type="match status" value="1"/>
</dbReference>
<dbReference type="PROSITE" id="PS50011">
    <property type="entry name" value="PROTEIN_KINASE_DOM"/>
    <property type="match status" value="1"/>
</dbReference>
<dbReference type="Proteomes" id="UP000549616">
    <property type="component" value="Unassembled WGS sequence"/>
</dbReference>
<dbReference type="EMBL" id="JACCFK010000001">
    <property type="protein sequence ID" value="NYI89172.1"/>
    <property type="molecule type" value="Genomic_DNA"/>
</dbReference>
<keyword evidence="5 10" id="KW-0418">Kinase</keyword>
<evidence type="ECO:0000256" key="5">
    <source>
        <dbReference type="ARBA" id="ARBA00022777"/>
    </source>
</evidence>
<comment type="caution">
    <text evidence="10">The sequence shown here is derived from an EMBL/GenBank/DDBJ whole genome shotgun (WGS) entry which is preliminary data.</text>
</comment>
<dbReference type="PROSITE" id="PS00108">
    <property type="entry name" value="PROTEIN_KINASE_ST"/>
    <property type="match status" value="1"/>
</dbReference>
<dbReference type="AlphaFoldDB" id="A0A853B2U9"/>
<keyword evidence="8" id="KW-1133">Transmembrane helix</keyword>
<dbReference type="RefSeq" id="WP_312860982.1">
    <property type="nucleotide sequence ID" value="NZ_JACCFK010000001.1"/>
</dbReference>
<evidence type="ECO:0000256" key="8">
    <source>
        <dbReference type="SAM" id="Phobius"/>
    </source>
</evidence>
<dbReference type="InterPro" id="IPR000719">
    <property type="entry name" value="Prot_kinase_dom"/>
</dbReference>
<feature type="transmembrane region" description="Helical" evidence="8">
    <location>
        <begin position="443"/>
        <end position="464"/>
    </location>
</feature>
<feature type="compositionally biased region" description="Pro residues" evidence="7">
    <location>
        <begin position="392"/>
        <end position="403"/>
    </location>
</feature>
<accession>A0A853B2U9</accession>
<feature type="compositionally biased region" description="Polar residues" evidence="7">
    <location>
        <begin position="467"/>
        <end position="478"/>
    </location>
</feature>
<keyword evidence="4" id="KW-0547">Nucleotide-binding</keyword>
<keyword evidence="8" id="KW-0812">Transmembrane</keyword>
<evidence type="ECO:0000313" key="11">
    <source>
        <dbReference type="Proteomes" id="UP000549616"/>
    </source>
</evidence>
<evidence type="ECO:0000313" key="10">
    <source>
        <dbReference type="EMBL" id="NYI89172.1"/>
    </source>
</evidence>
<name>A0A853B2U9_9PSEU</name>
<dbReference type="Pfam" id="PF00069">
    <property type="entry name" value="Pkinase"/>
    <property type="match status" value="1"/>
</dbReference>
<proteinExistence type="predicted"/>
<dbReference type="SUPFAM" id="SSF56112">
    <property type="entry name" value="Protein kinase-like (PK-like)"/>
    <property type="match status" value="1"/>
</dbReference>
<evidence type="ECO:0000256" key="6">
    <source>
        <dbReference type="ARBA" id="ARBA00022840"/>
    </source>
</evidence>
<feature type="domain" description="Protein kinase" evidence="9">
    <location>
        <begin position="17"/>
        <end position="278"/>
    </location>
</feature>
<keyword evidence="2" id="KW-0723">Serine/threonine-protein kinase</keyword>
<dbReference type="PANTHER" id="PTHR43289:SF6">
    <property type="entry name" value="SERINE_THREONINE-PROTEIN KINASE NEKL-3"/>
    <property type="match status" value="1"/>
</dbReference>
<keyword evidence="11" id="KW-1185">Reference proteome</keyword>
<evidence type="ECO:0000256" key="4">
    <source>
        <dbReference type="ARBA" id="ARBA00022741"/>
    </source>
</evidence>
<dbReference type="GO" id="GO:0004674">
    <property type="term" value="F:protein serine/threonine kinase activity"/>
    <property type="evidence" value="ECO:0007669"/>
    <property type="project" value="UniProtKB-KW"/>
</dbReference>
<reference evidence="10 11" key="1">
    <citation type="submission" date="2020-07" db="EMBL/GenBank/DDBJ databases">
        <title>Sequencing the genomes of 1000 actinobacteria strains.</title>
        <authorList>
            <person name="Klenk H.-P."/>
        </authorList>
    </citation>
    <scope>NUCLEOTIDE SEQUENCE [LARGE SCALE GENOMIC DNA]</scope>
    <source>
        <strain evidence="10 11">DSM 104006</strain>
    </source>
</reference>
<evidence type="ECO:0000256" key="1">
    <source>
        <dbReference type="ARBA" id="ARBA00012513"/>
    </source>
</evidence>
<sequence length="508" mass="52465">MTGDVSGDLTGRRLGNYRIDGVLGKGGMSVMYKATDVRLGRKVALKVIGEHLGADAEFRERFVDEARNTSAVDHANVVPLYDFGELDGMLYIAMRLVDGADLASLIAGGPIAPDRALRLLDQVADALDCLHERGLVHLDVKPANVLVTSRESAREHVYVADFGLTRRGATGHRTRGGDFLGSPTYAAPEHLRGEPLDGRTDQYALACVLYACLTGQPPFSGDVPTVIKGHLAVEPPAVSGVVGLPAGVDEVVRKGMAKNPPDRYDNCVELITAARKALGPAAASTTPPGPPQAEAQREAGMQPYPPQGQPGQSGQGQPGRAGQPARGGPGQGGLPGQPGQGGQAGPHGPGQPGPQNQPGPQGGQGPLPPGQPGQPHPGGPYGNPGMQSHPGMPMPPRFAPNTPPQNWAAQQQQQGWQQYQQSGYPPQQPYGYAPPKRSGGLKWLWAGIAGLVVVAAVVVTLVLVNRDSGTSPAPTTAPNIPVGPSGGSTAQSTGGGPPPATISIRPSS</sequence>
<organism evidence="10 11">
    <name type="scientific">Amycolatopsis endophytica</name>
    <dbReference type="NCBI Taxonomy" id="860233"/>
    <lineage>
        <taxon>Bacteria</taxon>
        <taxon>Bacillati</taxon>
        <taxon>Actinomycetota</taxon>
        <taxon>Actinomycetes</taxon>
        <taxon>Pseudonocardiales</taxon>
        <taxon>Pseudonocardiaceae</taxon>
        <taxon>Amycolatopsis</taxon>
    </lineage>
</organism>
<keyword evidence="8" id="KW-0472">Membrane</keyword>
<dbReference type="Gene3D" id="3.30.200.20">
    <property type="entry name" value="Phosphorylase Kinase, domain 1"/>
    <property type="match status" value="1"/>
</dbReference>
<feature type="compositionally biased region" description="Low complexity" evidence="7">
    <location>
        <begin position="404"/>
        <end position="431"/>
    </location>
</feature>
<dbReference type="GO" id="GO:0005524">
    <property type="term" value="F:ATP binding"/>
    <property type="evidence" value="ECO:0007669"/>
    <property type="project" value="UniProtKB-KW"/>
</dbReference>
<evidence type="ECO:0000256" key="3">
    <source>
        <dbReference type="ARBA" id="ARBA00022679"/>
    </source>
</evidence>
<dbReference type="SMART" id="SM00220">
    <property type="entry name" value="S_TKc"/>
    <property type="match status" value="1"/>
</dbReference>
<feature type="compositionally biased region" description="Gly residues" evidence="7">
    <location>
        <begin position="311"/>
        <end position="348"/>
    </location>
</feature>
<evidence type="ECO:0000256" key="7">
    <source>
        <dbReference type="SAM" id="MobiDB-lite"/>
    </source>
</evidence>
<feature type="compositionally biased region" description="Pro residues" evidence="7">
    <location>
        <begin position="366"/>
        <end position="378"/>
    </location>
</feature>
<keyword evidence="3 10" id="KW-0808">Transferase</keyword>
<dbReference type="EC" id="2.7.11.1" evidence="1"/>
<dbReference type="InterPro" id="IPR011009">
    <property type="entry name" value="Kinase-like_dom_sf"/>
</dbReference>
<feature type="region of interest" description="Disordered" evidence="7">
    <location>
        <begin position="467"/>
        <end position="508"/>
    </location>
</feature>
<keyword evidence="6" id="KW-0067">ATP-binding</keyword>
<dbReference type="CDD" id="cd14014">
    <property type="entry name" value="STKc_PknB_like"/>
    <property type="match status" value="1"/>
</dbReference>
<protein>
    <recommendedName>
        <fullName evidence="1">non-specific serine/threonine protein kinase</fullName>
        <ecNumber evidence="1">2.7.11.1</ecNumber>
    </recommendedName>
</protein>
<dbReference type="PANTHER" id="PTHR43289">
    <property type="entry name" value="MITOGEN-ACTIVATED PROTEIN KINASE KINASE KINASE 20-RELATED"/>
    <property type="match status" value="1"/>
</dbReference>
<evidence type="ECO:0000259" key="9">
    <source>
        <dbReference type="PROSITE" id="PS50011"/>
    </source>
</evidence>
<gene>
    <name evidence="10" type="ORF">HNR02_002495</name>
</gene>
<dbReference type="InterPro" id="IPR008271">
    <property type="entry name" value="Ser/Thr_kinase_AS"/>
</dbReference>
<evidence type="ECO:0000256" key="2">
    <source>
        <dbReference type="ARBA" id="ARBA00022527"/>
    </source>
</evidence>